<dbReference type="OrthoDB" id="2495683at2759"/>
<sequence length="291" mass="32191">MDRQHGYGWKNITSDSDSPAFITPLVPTQSPRAGLSEKAIHKPLEGDVNNPDCIAISFPVHGIHALFSRIEQDTAGGDEFGVGHLAYGAHTPGVVTCRIFESSQWRICLKKLPGSDSAPHHAGIKVRLSRFINRLGKRPESRVSSRPETAGKNNLCVSLSWIKANEDRSTSPSLSTTITVAIREPGSLVQLRSIGGLDDCAEGCLWSHTEDFTFDNEHPTWCKCLFSTTHLKSLYRYIKLLPHPYSDSLFCRYRSSYGAAIIGVIAKRTNSDIRFIFSYIAAREVMRVAAT</sequence>
<name>A0A9Q3B951_9BASI</name>
<organism evidence="1 2">
    <name type="scientific">Austropuccinia psidii MF-1</name>
    <dbReference type="NCBI Taxonomy" id="1389203"/>
    <lineage>
        <taxon>Eukaryota</taxon>
        <taxon>Fungi</taxon>
        <taxon>Dikarya</taxon>
        <taxon>Basidiomycota</taxon>
        <taxon>Pucciniomycotina</taxon>
        <taxon>Pucciniomycetes</taxon>
        <taxon>Pucciniales</taxon>
        <taxon>Sphaerophragmiaceae</taxon>
        <taxon>Austropuccinia</taxon>
    </lineage>
</organism>
<reference evidence="1" key="1">
    <citation type="submission" date="2021-03" db="EMBL/GenBank/DDBJ databases">
        <title>Draft genome sequence of rust myrtle Austropuccinia psidii MF-1, a brazilian biotype.</title>
        <authorList>
            <person name="Quecine M.C."/>
            <person name="Pachon D.M.R."/>
            <person name="Bonatelli M.L."/>
            <person name="Correr F.H."/>
            <person name="Franceschini L.M."/>
            <person name="Leite T.F."/>
            <person name="Margarido G.R.A."/>
            <person name="Almeida C.A."/>
            <person name="Ferrarezi J.A."/>
            <person name="Labate C.A."/>
        </authorList>
    </citation>
    <scope>NUCLEOTIDE SEQUENCE</scope>
    <source>
        <strain evidence="1">MF-1</strain>
    </source>
</reference>
<accession>A0A9Q3B951</accession>
<evidence type="ECO:0000313" key="2">
    <source>
        <dbReference type="Proteomes" id="UP000765509"/>
    </source>
</evidence>
<protein>
    <submittedName>
        <fullName evidence="1">Uncharacterized protein</fullName>
    </submittedName>
</protein>
<evidence type="ECO:0000313" key="1">
    <source>
        <dbReference type="EMBL" id="MBW0460785.1"/>
    </source>
</evidence>
<dbReference type="Proteomes" id="UP000765509">
    <property type="component" value="Unassembled WGS sequence"/>
</dbReference>
<keyword evidence="2" id="KW-1185">Reference proteome</keyword>
<proteinExistence type="predicted"/>
<comment type="caution">
    <text evidence="1">The sequence shown here is derived from an EMBL/GenBank/DDBJ whole genome shotgun (WGS) entry which is preliminary data.</text>
</comment>
<gene>
    <name evidence="1" type="ORF">O181_000500</name>
</gene>
<dbReference type="AlphaFoldDB" id="A0A9Q3B951"/>
<dbReference type="EMBL" id="AVOT02000058">
    <property type="protein sequence ID" value="MBW0460785.1"/>
    <property type="molecule type" value="Genomic_DNA"/>
</dbReference>